<evidence type="ECO:0000313" key="2">
    <source>
        <dbReference type="Proteomes" id="UP001499967"/>
    </source>
</evidence>
<dbReference type="RefSeq" id="WP_343947330.1">
    <property type="nucleotide sequence ID" value="NZ_BAAAHP010000377.1"/>
</dbReference>
<gene>
    <name evidence="1" type="ORF">GCM10009559_82010</name>
</gene>
<name>A0ABN1NL28_9PSEU</name>
<dbReference type="EMBL" id="BAAAHP010000377">
    <property type="protein sequence ID" value="GAA0911079.1"/>
    <property type="molecule type" value="Genomic_DNA"/>
</dbReference>
<reference evidence="1 2" key="1">
    <citation type="journal article" date="2019" name="Int. J. Syst. Evol. Microbiol.">
        <title>The Global Catalogue of Microorganisms (GCM) 10K type strain sequencing project: providing services to taxonomists for standard genome sequencing and annotation.</title>
        <authorList>
            <consortium name="The Broad Institute Genomics Platform"/>
            <consortium name="The Broad Institute Genome Sequencing Center for Infectious Disease"/>
            <person name="Wu L."/>
            <person name="Ma J."/>
        </authorList>
    </citation>
    <scope>NUCLEOTIDE SEQUENCE [LARGE SCALE GENOMIC DNA]</scope>
    <source>
        <strain evidence="1 2">JCM 11117</strain>
    </source>
</reference>
<keyword evidence="2" id="KW-1185">Reference proteome</keyword>
<accession>A0ABN1NL28</accession>
<dbReference type="Proteomes" id="UP001499967">
    <property type="component" value="Unassembled WGS sequence"/>
</dbReference>
<sequence>MGGRTQMKRAIDLAVGDVIVDPAGREHTVTAWEVFAEICVSYATDTGHRARVPWIAALSFDRGYAVRAKAGA</sequence>
<organism evidence="1 2">
    <name type="scientific">Pseudonocardia zijingensis</name>
    <dbReference type="NCBI Taxonomy" id="153376"/>
    <lineage>
        <taxon>Bacteria</taxon>
        <taxon>Bacillati</taxon>
        <taxon>Actinomycetota</taxon>
        <taxon>Actinomycetes</taxon>
        <taxon>Pseudonocardiales</taxon>
        <taxon>Pseudonocardiaceae</taxon>
        <taxon>Pseudonocardia</taxon>
    </lineage>
</organism>
<protein>
    <submittedName>
        <fullName evidence="1">Uncharacterized protein</fullName>
    </submittedName>
</protein>
<comment type="caution">
    <text evidence="1">The sequence shown here is derived from an EMBL/GenBank/DDBJ whole genome shotgun (WGS) entry which is preliminary data.</text>
</comment>
<proteinExistence type="predicted"/>
<evidence type="ECO:0000313" key="1">
    <source>
        <dbReference type="EMBL" id="GAA0911079.1"/>
    </source>
</evidence>